<reference evidence="2" key="1">
    <citation type="submission" date="2016-04" db="EMBL/GenBank/DDBJ databases">
        <authorList>
            <person name="Chen L."/>
            <person name="Zhuang W."/>
            <person name="Wang G."/>
        </authorList>
    </citation>
    <scope>NUCLEOTIDE SEQUENCE [LARGE SCALE GENOMIC DNA]</scope>
    <source>
        <strain evidence="2">208</strain>
    </source>
</reference>
<dbReference type="STRING" id="550983.A4R26_33130"/>
<accession>A0A1V9GAE2</accession>
<organism evidence="1 2">
    <name type="scientific">Niastella populi</name>
    <dbReference type="NCBI Taxonomy" id="550983"/>
    <lineage>
        <taxon>Bacteria</taxon>
        <taxon>Pseudomonadati</taxon>
        <taxon>Bacteroidota</taxon>
        <taxon>Chitinophagia</taxon>
        <taxon>Chitinophagales</taxon>
        <taxon>Chitinophagaceae</taxon>
        <taxon>Niastella</taxon>
    </lineage>
</organism>
<dbReference type="PROSITE" id="PS51257">
    <property type="entry name" value="PROKAR_LIPOPROTEIN"/>
    <property type="match status" value="1"/>
</dbReference>
<comment type="caution">
    <text evidence="1">The sequence shown here is derived from an EMBL/GenBank/DDBJ whole genome shotgun (WGS) entry which is preliminary data.</text>
</comment>
<protein>
    <recommendedName>
        <fullName evidence="3">Lipoprotein</fullName>
    </recommendedName>
</protein>
<gene>
    <name evidence="1" type="ORF">A4R26_33130</name>
</gene>
<evidence type="ECO:0000313" key="2">
    <source>
        <dbReference type="Proteomes" id="UP000192276"/>
    </source>
</evidence>
<dbReference type="Proteomes" id="UP000192276">
    <property type="component" value="Unassembled WGS sequence"/>
</dbReference>
<evidence type="ECO:0008006" key="3">
    <source>
        <dbReference type="Google" id="ProtNLM"/>
    </source>
</evidence>
<evidence type="ECO:0000313" key="1">
    <source>
        <dbReference type="EMBL" id="OQP67631.1"/>
    </source>
</evidence>
<dbReference type="EMBL" id="LWBP01000022">
    <property type="protein sequence ID" value="OQP67631.1"/>
    <property type="molecule type" value="Genomic_DNA"/>
</dbReference>
<dbReference type="AlphaFoldDB" id="A0A1V9GAE2"/>
<sequence length="138" mass="16217">MRFILTLAIIIISSCSAIELKPNTDKAFEKVKTQKFNALRSGDIFEVIKFDKTNGENLTVFGQDVYRFQYSMTVKFKLNAHSLFRDDLKNLITDAELREEANDHKYNFDIDNYYHYKSGQLKVVKGWVEFKKTENGWQ</sequence>
<proteinExistence type="predicted"/>
<dbReference type="RefSeq" id="WP_081161486.1">
    <property type="nucleotide sequence ID" value="NZ_LWBP01000022.1"/>
</dbReference>
<keyword evidence="2" id="KW-1185">Reference proteome</keyword>
<name>A0A1V9GAE2_9BACT</name>